<feature type="transmembrane region" description="Helical" evidence="1">
    <location>
        <begin position="265"/>
        <end position="285"/>
    </location>
</feature>
<dbReference type="STRING" id="747682.MALL_0564"/>
<dbReference type="EMBL" id="ADNC01000007">
    <property type="protein sequence ID" value="EFF41601.1"/>
    <property type="molecule type" value="Genomic_DNA"/>
</dbReference>
<reference evidence="2 3" key="1">
    <citation type="submission" date="2010-03" db="EMBL/GenBank/DDBJ databases">
        <authorList>
            <person name="Glass J.I."/>
            <person name="Benders G.A."/>
            <person name="Durkin A.S."/>
            <person name="Farmerie W.G."/>
            <person name="Hlavinka K."/>
            <person name="Hostetler J."/>
            <person name="Jackson J."/>
            <person name="May M.A."/>
            <person name="Miller R.H."/>
            <person name="Paralanov V."/>
            <person name="Radune D."/>
            <person name="Szczypinski B."/>
            <person name="Brown D.R."/>
        </authorList>
    </citation>
    <scope>NUCLEOTIDE SEQUENCE [LARGE SCALE GENOMIC DNA]</scope>
    <source>
        <strain evidence="2 3">A21JP2</strain>
    </source>
</reference>
<name>D4XVL5_9BACT</name>
<evidence type="ECO:0000256" key="1">
    <source>
        <dbReference type="SAM" id="Phobius"/>
    </source>
</evidence>
<evidence type="ECO:0000313" key="3">
    <source>
        <dbReference type="Proteomes" id="UP000004757"/>
    </source>
</evidence>
<comment type="caution">
    <text evidence="2">The sequence shown here is derived from an EMBL/GenBank/DDBJ whole genome shotgun (WGS) entry which is preliminary data.</text>
</comment>
<feature type="transmembrane region" description="Helical" evidence="1">
    <location>
        <begin position="395"/>
        <end position="416"/>
    </location>
</feature>
<protein>
    <submittedName>
        <fullName evidence="2">Uncharacterized protein</fullName>
    </submittedName>
</protein>
<dbReference type="AlphaFoldDB" id="D4XVL5"/>
<keyword evidence="1" id="KW-0812">Transmembrane</keyword>
<dbReference type="OrthoDB" id="9827238at2"/>
<sequence length="482" mass="55791">MKLKTLIQNFEVDFKQKLTLINILKAVLLVALFAFNMALLITFEKSFFRFNAPNNSLYYVLYTNSNLWYQTNIVSITSSLIFYLIIVSTLLKNSMNLTESRSGIKKYLPFYFIYLFFSISVMSSFFLLDKIHVHLNSLYVVIIVSVVYIMLNVFNIIVKKLIQADKIYPMEHEKSWLYIAMYIFRVILYTLIALLIHFWTDLHIGNKAIDESAVVIQIKNFFQSGTATSIFIFAMLITVMIVLLIGANINTIYKLLKRYYVTQKFSTYSSFLVVIIFSLLIWAFIHYGQIKSSYQIMASTPVTWPLLVFPIILFALLVYVIVTTFKPLVKNQVLRKILNSCILLFAWLSVGVLEAFSNSDFWISNTHLILAILVTIFVIFRELRINKTSIININLLLLTLVFIVIYTFIAIFKIDLLNQGNYSIYIKYLGLKLNDIFMVLICLTTLALVIYNSVPILTLAISKTDVELENEQKPTTKKVTKE</sequence>
<dbReference type="NCBIfam" id="NF045937">
    <property type="entry name" value="MSC_0624_12TM"/>
    <property type="match status" value="1"/>
</dbReference>
<feature type="transmembrane region" description="Helical" evidence="1">
    <location>
        <begin position="138"/>
        <end position="158"/>
    </location>
</feature>
<feature type="transmembrane region" description="Helical" evidence="1">
    <location>
        <begin position="20"/>
        <end position="43"/>
    </location>
</feature>
<dbReference type="RefSeq" id="WP_005683293.1">
    <property type="nucleotide sequence ID" value="NZ_ADNC01000007.1"/>
</dbReference>
<feature type="transmembrane region" description="Helical" evidence="1">
    <location>
        <begin position="305"/>
        <end position="325"/>
    </location>
</feature>
<gene>
    <name evidence="2" type="ORF">MALL_0564</name>
</gene>
<evidence type="ECO:0000313" key="2">
    <source>
        <dbReference type="EMBL" id="EFF41601.1"/>
    </source>
</evidence>
<organism evidence="2 3">
    <name type="scientific">Mycoplasmopsis alligatoris A21JP2</name>
    <dbReference type="NCBI Taxonomy" id="747682"/>
    <lineage>
        <taxon>Bacteria</taxon>
        <taxon>Bacillati</taxon>
        <taxon>Mycoplasmatota</taxon>
        <taxon>Mycoplasmoidales</taxon>
        <taxon>Metamycoplasmataceae</taxon>
        <taxon>Mycoplasmopsis</taxon>
    </lineage>
</organism>
<proteinExistence type="predicted"/>
<feature type="transmembrane region" description="Helical" evidence="1">
    <location>
        <begin position="436"/>
        <end position="454"/>
    </location>
</feature>
<feature type="transmembrane region" description="Helical" evidence="1">
    <location>
        <begin position="107"/>
        <end position="126"/>
    </location>
</feature>
<accession>D4XVL5</accession>
<keyword evidence="1" id="KW-1133">Transmembrane helix</keyword>
<feature type="transmembrane region" description="Helical" evidence="1">
    <location>
        <begin position="230"/>
        <end position="253"/>
    </location>
</feature>
<keyword evidence="1" id="KW-0472">Membrane</keyword>
<keyword evidence="3" id="KW-1185">Reference proteome</keyword>
<feature type="transmembrane region" description="Helical" evidence="1">
    <location>
        <begin position="179"/>
        <end position="199"/>
    </location>
</feature>
<dbReference type="Proteomes" id="UP000004757">
    <property type="component" value="Unassembled WGS sequence"/>
</dbReference>
<feature type="transmembrane region" description="Helical" evidence="1">
    <location>
        <begin position="362"/>
        <end position="383"/>
    </location>
</feature>
<feature type="transmembrane region" description="Helical" evidence="1">
    <location>
        <begin position="337"/>
        <end position="356"/>
    </location>
</feature>
<feature type="transmembrane region" description="Helical" evidence="1">
    <location>
        <begin position="67"/>
        <end position="86"/>
    </location>
</feature>